<proteinExistence type="predicted"/>
<comment type="caution">
    <text evidence="2">The sequence shown here is derived from an EMBL/GenBank/DDBJ whole genome shotgun (WGS) entry which is preliminary data.</text>
</comment>
<evidence type="ECO:0000259" key="1">
    <source>
        <dbReference type="Pfam" id="PF00905"/>
    </source>
</evidence>
<protein>
    <submittedName>
        <fullName evidence="2">Penicillin-binding transpeptidase domain-containing protein</fullName>
    </submittedName>
</protein>
<sequence length="257" mass="28473">MGEGLRAQVSAEALDIGHLVQATGNEVADSTIIVKRLSDGQIWASNPVRAQHRFSPASTSKIPHTLIALESGIATPATVFRWDGVPRGNARWNQDHSLESAFKYSAVWVYQNIARTAGPDIMSEGLASFEYGNGNTGSIDHITTYWLDDTLTISASEQIEFLSKLALEQLPLSKATYAAAKDIMKSDQNANWVMRSKTGWRYSADGMDIGWYVGWLDCSDETFVFALNMDMPDTRYLSKRKDITYSILQDIGAFNCD</sequence>
<dbReference type="InterPro" id="IPR012338">
    <property type="entry name" value="Beta-lactam/transpept-like"/>
</dbReference>
<reference evidence="2 3" key="1">
    <citation type="submission" date="2024-08" db="EMBL/GenBank/DDBJ databases">
        <title>Tateyamaria sp. nov., isolated from marine algae.</title>
        <authorList>
            <person name="Choi B.J."/>
            <person name="Kim J.M."/>
            <person name="Lee J.K."/>
            <person name="Choi D.G."/>
            <person name="Bayburt H."/>
            <person name="Baek J.H."/>
            <person name="Han D.M."/>
            <person name="Jeon C.O."/>
        </authorList>
    </citation>
    <scope>NUCLEOTIDE SEQUENCE [LARGE SCALE GENOMIC DNA]</scope>
    <source>
        <strain evidence="2 3">KMU-156</strain>
    </source>
</reference>
<evidence type="ECO:0000313" key="2">
    <source>
        <dbReference type="EMBL" id="MFL4468946.1"/>
    </source>
</evidence>
<dbReference type="Proteomes" id="UP001627408">
    <property type="component" value="Unassembled WGS sequence"/>
</dbReference>
<dbReference type="InterPro" id="IPR001460">
    <property type="entry name" value="PCN-bd_Tpept"/>
</dbReference>
<dbReference type="RefSeq" id="WP_407590697.1">
    <property type="nucleotide sequence ID" value="NZ_JBHDIY010000002.1"/>
</dbReference>
<gene>
    <name evidence="2" type="ORF">ACERZ8_03325</name>
</gene>
<organism evidence="2 3">
    <name type="scientific">Tateyamaria armeniaca</name>
    <dbReference type="NCBI Taxonomy" id="2518930"/>
    <lineage>
        <taxon>Bacteria</taxon>
        <taxon>Pseudomonadati</taxon>
        <taxon>Pseudomonadota</taxon>
        <taxon>Alphaproteobacteria</taxon>
        <taxon>Rhodobacterales</taxon>
        <taxon>Roseobacteraceae</taxon>
        <taxon>Tateyamaria</taxon>
    </lineage>
</organism>
<accession>A0ABW8UPB8</accession>
<dbReference type="Gene3D" id="3.40.710.10">
    <property type="entry name" value="DD-peptidase/beta-lactamase superfamily"/>
    <property type="match status" value="1"/>
</dbReference>
<dbReference type="EMBL" id="JBHDIY010000002">
    <property type="protein sequence ID" value="MFL4468946.1"/>
    <property type="molecule type" value="Genomic_DNA"/>
</dbReference>
<evidence type="ECO:0000313" key="3">
    <source>
        <dbReference type="Proteomes" id="UP001627408"/>
    </source>
</evidence>
<keyword evidence="3" id="KW-1185">Reference proteome</keyword>
<name>A0ABW8UPB8_9RHOB</name>
<dbReference type="Pfam" id="PF00905">
    <property type="entry name" value="Transpeptidase"/>
    <property type="match status" value="1"/>
</dbReference>
<dbReference type="SUPFAM" id="SSF56601">
    <property type="entry name" value="beta-lactamase/transpeptidase-like"/>
    <property type="match status" value="1"/>
</dbReference>
<feature type="domain" description="Penicillin-binding protein transpeptidase" evidence="1">
    <location>
        <begin position="50"/>
        <end position="248"/>
    </location>
</feature>